<proteinExistence type="predicted"/>
<feature type="signal peptide" evidence="1">
    <location>
        <begin position="1"/>
        <end position="19"/>
    </location>
</feature>
<dbReference type="EMBL" id="JAVFHQ010000025">
    <property type="protein sequence ID" value="KAK4544346.1"/>
    <property type="molecule type" value="Genomic_DNA"/>
</dbReference>
<evidence type="ECO:0000313" key="2">
    <source>
        <dbReference type="EMBL" id="KAK4544346.1"/>
    </source>
</evidence>
<evidence type="ECO:0000256" key="1">
    <source>
        <dbReference type="SAM" id="SignalP"/>
    </source>
</evidence>
<dbReference type="AlphaFoldDB" id="A0AAV9JGM3"/>
<feature type="chain" id="PRO_5043933910" evidence="1">
    <location>
        <begin position="20"/>
        <end position="115"/>
    </location>
</feature>
<sequence length="115" mass="12075">MKLSSLLAAALTASTTVLADSNGVTCLKNHPNIHNAIGVFCGKSNMVIPSAYGNRGFASGGKWVGIRGTCSPAQWVPMNWCISQLEEVCAQAPGDGNNQKKFGKNGCQTFVTWAA</sequence>
<organism evidence="2 3">
    <name type="scientific">Oleoguttula mirabilis</name>
    <dbReference type="NCBI Taxonomy" id="1507867"/>
    <lineage>
        <taxon>Eukaryota</taxon>
        <taxon>Fungi</taxon>
        <taxon>Dikarya</taxon>
        <taxon>Ascomycota</taxon>
        <taxon>Pezizomycotina</taxon>
        <taxon>Dothideomycetes</taxon>
        <taxon>Dothideomycetidae</taxon>
        <taxon>Mycosphaerellales</taxon>
        <taxon>Teratosphaeriaceae</taxon>
        <taxon>Oleoguttula</taxon>
    </lineage>
</organism>
<keyword evidence="1" id="KW-0732">Signal</keyword>
<comment type="caution">
    <text evidence="2">The sequence shown here is derived from an EMBL/GenBank/DDBJ whole genome shotgun (WGS) entry which is preliminary data.</text>
</comment>
<reference evidence="2 3" key="1">
    <citation type="submission" date="2021-11" db="EMBL/GenBank/DDBJ databases">
        <title>Black yeast isolated from Biological Soil Crust.</title>
        <authorList>
            <person name="Kurbessoian T."/>
        </authorList>
    </citation>
    <scope>NUCLEOTIDE SEQUENCE [LARGE SCALE GENOMIC DNA]</scope>
    <source>
        <strain evidence="2 3">CCFEE 5522</strain>
    </source>
</reference>
<name>A0AAV9JGM3_9PEZI</name>
<accession>A0AAV9JGM3</accession>
<dbReference type="Proteomes" id="UP001324427">
    <property type="component" value="Unassembled WGS sequence"/>
</dbReference>
<protein>
    <submittedName>
        <fullName evidence="2">Uncharacterized protein</fullName>
    </submittedName>
</protein>
<evidence type="ECO:0000313" key="3">
    <source>
        <dbReference type="Proteomes" id="UP001324427"/>
    </source>
</evidence>
<gene>
    <name evidence="2" type="ORF">LTR36_004237</name>
</gene>
<keyword evidence="3" id="KW-1185">Reference proteome</keyword>